<dbReference type="Ensembl" id="ENSCJPT00005005278.1">
    <property type="protein sequence ID" value="ENSCJPP00005002884.1"/>
    <property type="gene ID" value="ENSCJPG00005003162.1"/>
</dbReference>
<reference evidence="2" key="2">
    <citation type="submission" date="2025-09" db="UniProtKB">
        <authorList>
            <consortium name="Ensembl"/>
        </authorList>
    </citation>
    <scope>IDENTIFICATION</scope>
</reference>
<dbReference type="PROSITE" id="PS51233">
    <property type="entry name" value="VWFD"/>
    <property type="match status" value="1"/>
</dbReference>
<keyword evidence="3" id="KW-1185">Reference proteome</keyword>
<accession>A0A8C2SW28</accession>
<evidence type="ECO:0000259" key="1">
    <source>
        <dbReference type="PROSITE" id="PS51233"/>
    </source>
</evidence>
<sequence length="83" mass="8977">MLSVTVPSSYHNSTCGLCGNFDGRHHNDHLHRNDVATYFHRCEKAMAAKGLMPPPCQWLLQAVTSPSAPCGVPMTPPYPSGPS</sequence>
<feature type="domain" description="VWFD" evidence="1">
    <location>
        <begin position="1"/>
        <end position="57"/>
    </location>
</feature>
<organism evidence="2 3">
    <name type="scientific">Coturnix japonica</name>
    <name type="common">Japanese quail</name>
    <name type="synonym">Coturnix coturnix japonica</name>
    <dbReference type="NCBI Taxonomy" id="93934"/>
    <lineage>
        <taxon>Eukaryota</taxon>
        <taxon>Metazoa</taxon>
        <taxon>Chordata</taxon>
        <taxon>Craniata</taxon>
        <taxon>Vertebrata</taxon>
        <taxon>Euteleostomi</taxon>
        <taxon>Archelosauria</taxon>
        <taxon>Archosauria</taxon>
        <taxon>Dinosauria</taxon>
        <taxon>Saurischia</taxon>
        <taxon>Theropoda</taxon>
        <taxon>Coelurosauria</taxon>
        <taxon>Aves</taxon>
        <taxon>Neognathae</taxon>
        <taxon>Galloanserae</taxon>
        <taxon>Galliformes</taxon>
        <taxon>Phasianidae</taxon>
        <taxon>Perdicinae</taxon>
        <taxon>Coturnix</taxon>
    </lineage>
</organism>
<dbReference type="Pfam" id="PF00094">
    <property type="entry name" value="VWD"/>
    <property type="match status" value="1"/>
</dbReference>
<protein>
    <recommendedName>
        <fullName evidence="1">VWFD domain-containing protein</fullName>
    </recommendedName>
</protein>
<dbReference type="InterPro" id="IPR001846">
    <property type="entry name" value="VWF_type-D"/>
</dbReference>
<dbReference type="Proteomes" id="UP000694412">
    <property type="component" value="Unassembled WGS sequence"/>
</dbReference>
<name>A0A8C2SW28_COTJA</name>
<evidence type="ECO:0000313" key="2">
    <source>
        <dbReference type="Ensembl" id="ENSCJPP00005002884.1"/>
    </source>
</evidence>
<reference evidence="2" key="1">
    <citation type="submission" date="2025-08" db="UniProtKB">
        <authorList>
            <consortium name="Ensembl"/>
        </authorList>
    </citation>
    <scope>IDENTIFICATION</scope>
</reference>
<proteinExistence type="predicted"/>
<evidence type="ECO:0000313" key="3">
    <source>
        <dbReference type="Proteomes" id="UP000694412"/>
    </source>
</evidence>
<dbReference type="AlphaFoldDB" id="A0A8C2SW28"/>